<organism evidence="1 2">
    <name type="scientific">Cinchona calisaya</name>
    <dbReference type="NCBI Taxonomy" id="153742"/>
    <lineage>
        <taxon>Eukaryota</taxon>
        <taxon>Viridiplantae</taxon>
        <taxon>Streptophyta</taxon>
        <taxon>Embryophyta</taxon>
        <taxon>Tracheophyta</taxon>
        <taxon>Spermatophyta</taxon>
        <taxon>Magnoliopsida</taxon>
        <taxon>eudicotyledons</taxon>
        <taxon>Gunneridae</taxon>
        <taxon>Pentapetalae</taxon>
        <taxon>asterids</taxon>
        <taxon>lamiids</taxon>
        <taxon>Gentianales</taxon>
        <taxon>Rubiaceae</taxon>
        <taxon>Cinchonoideae</taxon>
        <taxon>Cinchoneae</taxon>
        <taxon>Cinchona</taxon>
    </lineage>
</organism>
<gene>
    <name evidence="1" type="ORF">ACH5RR_026055</name>
</gene>
<sequence length="122" mass="13928">MKDKCAQQMTTFKEAKKVNYGFKIVKLEHKLIEKAQRCSDLQALHAIELTMLKEESKKVAKDLLSKQSLLEAALSKLEKTRTELSQSRSPRCLDNLQLGIFSKDPDPIVVEKKEKEEAQLTP</sequence>
<accession>A0ABD2Z2K1</accession>
<proteinExistence type="predicted"/>
<comment type="caution">
    <text evidence="1">The sequence shown here is derived from an EMBL/GenBank/DDBJ whole genome shotgun (WGS) entry which is preliminary data.</text>
</comment>
<dbReference type="AlphaFoldDB" id="A0ABD2Z2K1"/>
<dbReference type="EMBL" id="JBJUIK010000011">
    <property type="protein sequence ID" value="KAL3513338.1"/>
    <property type="molecule type" value="Genomic_DNA"/>
</dbReference>
<keyword evidence="2" id="KW-1185">Reference proteome</keyword>
<evidence type="ECO:0000313" key="1">
    <source>
        <dbReference type="EMBL" id="KAL3513338.1"/>
    </source>
</evidence>
<protein>
    <submittedName>
        <fullName evidence="1">Uncharacterized protein</fullName>
    </submittedName>
</protein>
<dbReference type="Proteomes" id="UP001630127">
    <property type="component" value="Unassembled WGS sequence"/>
</dbReference>
<reference evidence="1 2" key="1">
    <citation type="submission" date="2024-11" db="EMBL/GenBank/DDBJ databases">
        <title>A near-complete genome assembly of Cinchona calisaya.</title>
        <authorList>
            <person name="Lian D.C."/>
            <person name="Zhao X.W."/>
            <person name="Wei L."/>
        </authorList>
    </citation>
    <scope>NUCLEOTIDE SEQUENCE [LARGE SCALE GENOMIC DNA]</scope>
    <source>
        <tissue evidence="1">Nenye</tissue>
    </source>
</reference>
<evidence type="ECO:0000313" key="2">
    <source>
        <dbReference type="Proteomes" id="UP001630127"/>
    </source>
</evidence>
<name>A0ABD2Z2K1_9GENT</name>